<organism evidence="12 13">
    <name type="scientific">Mediterraneibacter gnavus</name>
    <name type="common">Ruminococcus gnavus</name>
    <dbReference type="NCBI Taxonomy" id="33038"/>
    <lineage>
        <taxon>Bacteria</taxon>
        <taxon>Bacillati</taxon>
        <taxon>Bacillota</taxon>
        <taxon>Clostridia</taxon>
        <taxon>Lachnospirales</taxon>
        <taxon>Lachnospiraceae</taxon>
        <taxon>Mediterraneibacter</taxon>
    </lineage>
</organism>
<dbReference type="EC" id="3.2.1.26" evidence="3 8"/>
<evidence type="ECO:0000256" key="8">
    <source>
        <dbReference type="RuleBase" id="RU362110"/>
    </source>
</evidence>
<dbReference type="SMART" id="SM00640">
    <property type="entry name" value="Glyco_32"/>
    <property type="match status" value="1"/>
</dbReference>
<evidence type="ECO:0000256" key="7">
    <source>
        <dbReference type="ARBA" id="ARBA00033367"/>
    </source>
</evidence>
<proteinExistence type="inferred from homology"/>
<comment type="caution">
    <text evidence="12">The sequence shown here is derived from an EMBL/GenBank/DDBJ whole genome shotgun (WGS) entry which is preliminary data.</text>
</comment>
<dbReference type="CDD" id="cd18623">
    <property type="entry name" value="GH32_ScrB-like"/>
    <property type="match status" value="1"/>
</dbReference>
<dbReference type="InterPro" id="IPR013148">
    <property type="entry name" value="Glyco_hydro_32_N"/>
</dbReference>
<evidence type="ECO:0000259" key="10">
    <source>
        <dbReference type="Pfam" id="PF00251"/>
    </source>
</evidence>
<comment type="function">
    <text evidence="9">Enables the bacterium to metabolize sucrose as a sole carbon source.</text>
</comment>
<dbReference type="Pfam" id="PF08244">
    <property type="entry name" value="Glyco_hydro_32C"/>
    <property type="match status" value="1"/>
</dbReference>
<keyword evidence="9" id="KW-0963">Cytoplasm</keyword>
<dbReference type="GO" id="GO:0005737">
    <property type="term" value="C:cytoplasm"/>
    <property type="evidence" value="ECO:0007669"/>
    <property type="project" value="UniProtKB-SubCell"/>
</dbReference>
<dbReference type="InterPro" id="IPR006232">
    <property type="entry name" value="Suc6P_hydrolase"/>
</dbReference>
<dbReference type="Proteomes" id="UP001079535">
    <property type="component" value="Unassembled WGS sequence"/>
</dbReference>
<evidence type="ECO:0000313" key="13">
    <source>
        <dbReference type="Proteomes" id="UP001079535"/>
    </source>
</evidence>
<dbReference type="InterPro" id="IPR001362">
    <property type="entry name" value="Glyco_hydro_32"/>
</dbReference>
<dbReference type="RefSeq" id="WP_207661240.1">
    <property type="nucleotide sequence ID" value="NZ_JAPRAY010000030.1"/>
</dbReference>
<reference evidence="12" key="1">
    <citation type="submission" date="2022-11" db="EMBL/GenBank/DDBJ databases">
        <title>Temperate bacteriophages infecting mucin-degrading bacterium Ruminococcus gnavus from the human gut.</title>
        <authorList>
            <person name="Buttimer C."/>
        </authorList>
    </citation>
    <scope>NUCLEOTIDE SEQUENCE</scope>
    <source>
        <strain evidence="12">CCUG 49994</strain>
    </source>
</reference>
<comment type="similarity">
    <text evidence="2 8">Belongs to the glycosyl hydrolase 32 family.</text>
</comment>
<dbReference type="SUPFAM" id="SSF49899">
    <property type="entry name" value="Concanavalin A-like lectins/glucanases"/>
    <property type="match status" value="1"/>
</dbReference>
<evidence type="ECO:0000256" key="5">
    <source>
        <dbReference type="ARBA" id="ARBA00022801"/>
    </source>
</evidence>
<evidence type="ECO:0000256" key="9">
    <source>
        <dbReference type="RuleBase" id="RU365015"/>
    </source>
</evidence>
<dbReference type="GO" id="GO:0004564">
    <property type="term" value="F:beta-fructofuranosidase activity"/>
    <property type="evidence" value="ECO:0007669"/>
    <property type="project" value="UniProtKB-EC"/>
</dbReference>
<dbReference type="EMBL" id="JAPRAY010000030">
    <property type="protein sequence ID" value="MCZ0669035.1"/>
    <property type="molecule type" value="Genomic_DNA"/>
</dbReference>
<dbReference type="InterPro" id="IPR051214">
    <property type="entry name" value="GH32_Enzymes"/>
</dbReference>
<comment type="catalytic activity">
    <reaction evidence="8">
        <text>Hydrolysis of terminal non-reducing beta-D-fructofuranoside residues in beta-D-fructofuranosides.</text>
        <dbReference type="EC" id="3.2.1.26"/>
    </reaction>
</comment>
<evidence type="ECO:0000256" key="6">
    <source>
        <dbReference type="ARBA" id="ARBA00023295"/>
    </source>
</evidence>
<evidence type="ECO:0000313" key="12">
    <source>
        <dbReference type="EMBL" id="MCZ0669035.1"/>
    </source>
</evidence>
<feature type="domain" description="Glycosyl hydrolase family 32 N-terminal" evidence="10">
    <location>
        <begin position="37"/>
        <end position="348"/>
    </location>
</feature>
<name>A0A9Q4HZC7_MEDGN</name>
<evidence type="ECO:0000259" key="11">
    <source>
        <dbReference type="Pfam" id="PF08244"/>
    </source>
</evidence>
<dbReference type="PANTHER" id="PTHR43101:SF1">
    <property type="entry name" value="BETA-FRUCTOSIDASE"/>
    <property type="match status" value="1"/>
</dbReference>
<dbReference type="PROSITE" id="PS00609">
    <property type="entry name" value="GLYCOSYL_HYDROL_F32"/>
    <property type="match status" value="1"/>
</dbReference>
<dbReference type="AlphaFoldDB" id="A0A9Q4HZC7"/>
<evidence type="ECO:0000256" key="3">
    <source>
        <dbReference type="ARBA" id="ARBA00012758"/>
    </source>
</evidence>
<keyword evidence="9" id="KW-0119">Carbohydrate metabolism</keyword>
<sequence>MQAEKKPMTKKQYFDKCKKFDNLRNKVASDPYRMKFHLQPPLGWLNDPNGLCQIGSQYHIYFQYTPFNPNGGTGLWGHMVTEDFIHYEEHEPSIFPDSSWDANGAYSGSAYEENGEYYFFYTGNVKYEGEEYNYITDGREQNVILTITKDGYNFSKKQLIMTNSDFPEDMSKHVRDPQIIKRGNHYYMILGARDLSDKGSVVLFKSNDLYHWKYELRFTTQDVFGYMWECPNYVEIDGKQFLIVCPQGIKQNGLDYANAHQCGYFPLNYKFEDKTYQLGEFCQLDRGFDFYAPQVFKDHKGRNILIGWMGMPESDYNNDKTVKNGWQHALSLPRELYVTEEGKLAQKPLEELKKLRTNEKKMEFNNELSVSTSIWFEIHVDFEVSRDFVLKLRESAELRYEEGILTLDITSCGSGRKHRGIAIKTIEDIRIFSDSSSLEIFVNRGEVVFTTRIYDSMEEFSCELKGEYLSGVLKYYDLTIEK</sequence>
<evidence type="ECO:0000256" key="4">
    <source>
        <dbReference type="ARBA" id="ARBA00019623"/>
    </source>
</evidence>
<dbReference type="NCBIfam" id="TIGR01322">
    <property type="entry name" value="scrB_fam"/>
    <property type="match status" value="1"/>
</dbReference>
<keyword evidence="5 8" id="KW-0378">Hydrolase</keyword>
<dbReference type="InterPro" id="IPR013189">
    <property type="entry name" value="Glyco_hydro_32_C"/>
</dbReference>
<comment type="subcellular location">
    <subcellularLocation>
        <location evidence="9">Cytoplasm</location>
    </subcellularLocation>
</comment>
<dbReference type="InterPro" id="IPR018053">
    <property type="entry name" value="Glyco_hydro_32_AS"/>
</dbReference>
<evidence type="ECO:0000256" key="1">
    <source>
        <dbReference type="ARBA" id="ARBA00004914"/>
    </source>
</evidence>
<comment type="pathway">
    <text evidence="1 9">Glycan biosynthesis; sucrose metabolism.</text>
</comment>
<keyword evidence="6 8" id="KW-0326">Glycosidase</keyword>
<dbReference type="Gene3D" id="2.60.120.560">
    <property type="entry name" value="Exo-inulinase, domain 1"/>
    <property type="match status" value="1"/>
</dbReference>
<dbReference type="GO" id="GO:0005975">
    <property type="term" value="P:carbohydrate metabolic process"/>
    <property type="evidence" value="ECO:0007669"/>
    <property type="project" value="InterPro"/>
</dbReference>
<accession>A0A9Q4HZC7</accession>
<dbReference type="Gene3D" id="2.115.10.20">
    <property type="entry name" value="Glycosyl hydrolase domain, family 43"/>
    <property type="match status" value="1"/>
</dbReference>
<dbReference type="InterPro" id="IPR013320">
    <property type="entry name" value="ConA-like_dom_sf"/>
</dbReference>
<protein>
    <recommendedName>
        <fullName evidence="4 8">Sucrose-6-phosphate hydrolase</fullName>
        <ecNumber evidence="3 8">3.2.1.26</ecNumber>
    </recommendedName>
    <alternativeName>
        <fullName evidence="7 9">Invertase</fullName>
    </alternativeName>
</protein>
<dbReference type="InterPro" id="IPR023296">
    <property type="entry name" value="Glyco_hydro_beta-prop_sf"/>
</dbReference>
<gene>
    <name evidence="12" type="ORF">OZZ17_16190</name>
</gene>
<dbReference type="Pfam" id="PF00251">
    <property type="entry name" value="Glyco_hydro_32N"/>
    <property type="match status" value="1"/>
</dbReference>
<dbReference type="PANTHER" id="PTHR43101">
    <property type="entry name" value="BETA-FRUCTOSIDASE"/>
    <property type="match status" value="1"/>
</dbReference>
<evidence type="ECO:0000256" key="2">
    <source>
        <dbReference type="ARBA" id="ARBA00009902"/>
    </source>
</evidence>
<feature type="domain" description="Glycosyl hydrolase family 32 C-terminal" evidence="11">
    <location>
        <begin position="351"/>
        <end position="460"/>
    </location>
</feature>
<dbReference type="SUPFAM" id="SSF75005">
    <property type="entry name" value="Arabinanase/levansucrase/invertase"/>
    <property type="match status" value="1"/>
</dbReference>